<dbReference type="PANTHER" id="PTHR33133">
    <property type="entry name" value="OS08G0107100 PROTEIN-RELATED"/>
    <property type="match status" value="1"/>
</dbReference>
<evidence type="ECO:0000313" key="3">
    <source>
        <dbReference type="Proteomes" id="UP001630127"/>
    </source>
</evidence>
<accession>A0ABD2YDX0</accession>
<dbReference type="EMBL" id="JBJUIK010000014">
    <property type="protein sequence ID" value="KAL3504309.1"/>
    <property type="molecule type" value="Genomic_DNA"/>
</dbReference>
<protein>
    <recommendedName>
        <fullName evidence="4">Transmembrane protein</fullName>
    </recommendedName>
</protein>
<proteinExistence type="predicted"/>
<reference evidence="2 3" key="1">
    <citation type="submission" date="2024-11" db="EMBL/GenBank/DDBJ databases">
        <title>A near-complete genome assembly of Cinchona calisaya.</title>
        <authorList>
            <person name="Lian D.C."/>
            <person name="Zhao X.W."/>
            <person name="Wei L."/>
        </authorList>
    </citation>
    <scope>NUCLEOTIDE SEQUENCE [LARGE SCALE GENOMIC DNA]</scope>
    <source>
        <tissue evidence="2">Nenye</tissue>
    </source>
</reference>
<feature type="transmembrane region" description="Helical" evidence="1">
    <location>
        <begin position="128"/>
        <end position="156"/>
    </location>
</feature>
<evidence type="ECO:0000313" key="2">
    <source>
        <dbReference type="EMBL" id="KAL3504309.1"/>
    </source>
</evidence>
<organism evidence="2 3">
    <name type="scientific">Cinchona calisaya</name>
    <dbReference type="NCBI Taxonomy" id="153742"/>
    <lineage>
        <taxon>Eukaryota</taxon>
        <taxon>Viridiplantae</taxon>
        <taxon>Streptophyta</taxon>
        <taxon>Embryophyta</taxon>
        <taxon>Tracheophyta</taxon>
        <taxon>Spermatophyta</taxon>
        <taxon>Magnoliopsida</taxon>
        <taxon>eudicotyledons</taxon>
        <taxon>Gunneridae</taxon>
        <taxon>Pentapetalae</taxon>
        <taxon>asterids</taxon>
        <taxon>lamiids</taxon>
        <taxon>Gentianales</taxon>
        <taxon>Rubiaceae</taxon>
        <taxon>Cinchonoideae</taxon>
        <taxon>Cinchoneae</taxon>
        <taxon>Cinchona</taxon>
    </lineage>
</organism>
<dbReference type="PANTHER" id="PTHR33133:SF51">
    <property type="entry name" value="THH1_TOM1_TOM3 DOMAIN-CONTAINING PROTEIN"/>
    <property type="match status" value="1"/>
</dbReference>
<feature type="transmembrane region" description="Helical" evidence="1">
    <location>
        <begin position="218"/>
        <end position="243"/>
    </location>
</feature>
<feature type="transmembrane region" description="Helical" evidence="1">
    <location>
        <begin position="255"/>
        <end position="282"/>
    </location>
</feature>
<sequence length="302" mass="34952">MDRKEEEMQFMGIADIYTEAYMIILRCSKIFKHVMFTLILPLSCFIFIAHRDISSLIFIKSDKLPDFDSVEWDLFWFFKVVYLSFLLVFYNLSTSIVVYTVSSVYKLGHEKVTLKDVRSVMPRAWKGLLVTFFCNFLLFLVYNIITTIIVTVFLAISTFGKLIQFGQGIFFLAVMVVYAAGFIYMTIIWQLANVVTVLEDLCGFQAMIKSKELIKGKLMATMFVFSQLNCSFALIQILFGKFVLFGHSIQMPQRIAFGFICFWSFCILILFGLIIQTIVYFICKSYHLEKIDEPTAIDDLAI</sequence>
<keyword evidence="1" id="KW-0812">Transmembrane</keyword>
<keyword evidence="3" id="KW-1185">Reference proteome</keyword>
<keyword evidence="1" id="KW-0472">Membrane</keyword>
<keyword evidence="1" id="KW-1133">Transmembrane helix</keyword>
<dbReference type="AlphaFoldDB" id="A0ABD2YDX0"/>
<dbReference type="Proteomes" id="UP001630127">
    <property type="component" value="Unassembled WGS sequence"/>
</dbReference>
<evidence type="ECO:0000256" key="1">
    <source>
        <dbReference type="SAM" id="Phobius"/>
    </source>
</evidence>
<evidence type="ECO:0008006" key="4">
    <source>
        <dbReference type="Google" id="ProtNLM"/>
    </source>
</evidence>
<feature type="transmembrane region" description="Helical" evidence="1">
    <location>
        <begin position="30"/>
        <end position="49"/>
    </location>
</feature>
<feature type="transmembrane region" description="Helical" evidence="1">
    <location>
        <begin position="80"/>
        <end position="107"/>
    </location>
</feature>
<feature type="transmembrane region" description="Helical" evidence="1">
    <location>
        <begin position="168"/>
        <end position="198"/>
    </location>
</feature>
<gene>
    <name evidence="2" type="ORF">ACH5RR_034150</name>
</gene>
<comment type="caution">
    <text evidence="2">The sequence shown here is derived from an EMBL/GenBank/DDBJ whole genome shotgun (WGS) entry which is preliminary data.</text>
</comment>
<name>A0ABD2YDX0_9GENT</name>